<gene>
    <name evidence="3" type="ORF">SAMN05216360_10822</name>
</gene>
<evidence type="ECO:0000256" key="2">
    <source>
        <dbReference type="ARBA" id="ARBA00022649"/>
    </source>
</evidence>
<evidence type="ECO:0000313" key="4">
    <source>
        <dbReference type="Proteomes" id="UP000198704"/>
    </source>
</evidence>
<protein>
    <submittedName>
        <fullName evidence="3">Plasmid stabilization system protein ParE</fullName>
    </submittedName>
</protein>
<dbReference type="Gene3D" id="3.30.2310.20">
    <property type="entry name" value="RelE-like"/>
    <property type="match status" value="1"/>
</dbReference>
<comment type="similarity">
    <text evidence="1">Belongs to the RelE toxin family.</text>
</comment>
<dbReference type="PANTHER" id="PTHR33755">
    <property type="entry name" value="TOXIN PARE1-RELATED"/>
    <property type="match status" value="1"/>
</dbReference>
<keyword evidence="4" id="KW-1185">Reference proteome</keyword>
<reference evidence="4" key="1">
    <citation type="submission" date="2016-10" db="EMBL/GenBank/DDBJ databases">
        <authorList>
            <person name="Varghese N."/>
            <person name="Submissions S."/>
        </authorList>
    </citation>
    <scope>NUCLEOTIDE SEQUENCE [LARGE SCALE GENOMIC DNA]</scope>
    <source>
        <strain evidence="4">BL47</strain>
    </source>
</reference>
<dbReference type="PANTHER" id="PTHR33755:SF8">
    <property type="entry name" value="TOXIN PARE2"/>
    <property type="match status" value="1"/>
</dbReference>
<sequence length="92" mass="10483">MRLRLTRTAARQLDHVLADIARHNPSGADAVRRRIGACLELLLRHPYAGQTTDRRGIRRIVVSPYPYIMTYRVGADEVIVRTIRHTARRPGA</sequence>
<dbReference type="EMBL" id="FNHS01000008">
    <property type="protein sequence ID" value="SDN40049.1"/>
    <property type="molecule type" value="Genomic_DNA"/>
</dbReference>
<evidence type="ECO:0000256" key="1">
    <source>
        <dbReference type="ARBA" id="ARBA00006226"/>
    </source>
</evidence>
<accession>A0A1H0B325</accession>
<dbReference type="STRING" id="582672.SAMN05216360_10822"/>
<keyword evidence="2" id="KW-1277">Toxin-antitoxin system</keyword>
<dbReference type="InterPro" id="IPR035093">
    <property type="entry name" value="RelE/ParE_toxin_dom_sf"/>
</dbReference>
<dbReference type="RefSeq" id="WP_091716540.1">
    <property type="nucleotide sequence ID" value="NZ_FNHS01000008.1"/>
</dbReference>
<evidence type="ECO:0000313" key="3">
    <source>
        <dbReference type="EMBL" id="SDN40049.1"/>
    </source>
</evidence>
<proteinExistence type="inferred from homology"/>
<name>A0A1H0B325_9HYPH</name>
<organism evidence="3 4">
    <name type="scientific">Methylobacterium phyllostachyos</name>
    <dbReference type="NCBI Taxonomy" id="582672"/>
    <lineage>
        <taxon>Bacteria</taxon>
        <taxon>Pseudomonadati</taxon>
        <taxon>Pseudomonadota</taxon>
        <taxon>Alphaproteobacteria</taxon>
        <taxon>Hyphomicrobiales</taxon>
        <taxon>Methylobacteriaceae</taxon>
        <taxon>Methylobacterium</taxon>
    </lineage>
</organism>
<dbReference type="InterPro" id="IPR007712">
    <property type="entry name" value="RelE/ParE_toxin"/>
</dbReference>
<dbReference type="Pfam" id="PF05016">
    <property type="entry name" value="ParE_toxin"/>
    <property type="match status" value="1"/>
</dbReference>
<dbReference type="InterPro" id="IPR051803">
    <property type="entry name" value="TA_system_RelE-like_toxin"/>
</dbReference>
<dbReference type="Proteomes" id="UP000198704">
    <property type="component" value="Unassembled WGS sequence"/>
</dbReference>
<dbReference type="AlphaFoldDB" id="A0A1H0B325"/>
<dbReference type="OrthoDB" id="595470at2"/>